<dbReference type="EMBL" id="JAWDJX010000013">
    <property type="protein sequence ID" value="KAK3054202.1"/>
    <property type="molecule type" value="Genomic_DNA"/>
</dbReference>
<dbReference type="Gene3D" id="3.30.465.10">
    <property type="match status" value="1"/>
</dbReference>
<keyword evidence="5" id="KW-0560">Oxidoreductase</keyword>
<dbReference type="Pfam" id="PF01565">
    <property type="entry name" value="FAD_binding_4"/>
    <property type="match status" value="1"/>
</dbReference>
<protein>
    <recommendedName>
        <fullName evidence="7">FAD-binding PCMH-type domain-containing protein</fullName>
    </recommendedName>
</protein>
<evidence type="ECO:0000256" key="2">
    <source>
        <dbReference type="ARBA" id="ARBA00005466"/>
    </source>
</evidence>
<evidence type="ECO:0000256" key="6">
    <source>
        <dbReference type="SAM" id="SignalP"/>
    </source>
</evidence>
<feature type="signal peptide" evidence="6">
    <location>
        <begin position="1"/>
        <end position="18"/>
    </location>
</feature>
<feature type="domain" description="FAD-binding PCMH-type" evidence="7">
    <location>
        <begin position="65"/>
        <end position="244"/>
    </location>
</feature>
<dbReference type="PANTHER" id="PTHR42973:SF39">
    <property type="entry name" value="FAD-BINDING PCMH-TYPE DOMAIN-CONTAINING PROTEIN"/>
    <property type="match status" value="1"/>
</dbReference>
<keyword evidence="4" id="KW-0274">FAD</keyword>
<comment type="cofactor">
    <cofactor evidence="1">
        <name>FAD</name>
        <dbReference type="ChEBI" id="CHEBI:57692"/>
    </cofactor>
</comment>
<dbReference type="InterPro" id="IPR050416">
    <property type="entry name" value="FAD-linked_Oxidoreductase"/>
</dbReference>
<dbReference type="InterPro" id="IPR016166">
    <property type="entry name" value="FAD-bd_PCMH"/>
</dbReference>
<dbReference type="Pfam" id="PF08031">
    <property type="entry name" value="BBE"/>
    <property type="match status" value="1"/>
</dbReference>
<sequence>MSSIKALLWLAAAALTAAQDDTSQMCSVKMERVTVNNCLTNAKVPQASVGSDSYKFEINPYNTRVPYTPAAVAMPTTAKHVQDAVKCATQSSVRVSAKSGGHSYASFGLGGENGHLIVDFKNMHNVTVNPTTFVATIQPGSRIGNVAQALVGIGGLSLHGGYGYMSRLHGLTLENLVSADVVTAAGNIVTASATQNPDLFWALRGAGSCFGIVVSFQFKTFAAPLNNIFSYNLPASAVNPTAKSVNAVQNFANTQQPPELNMRVLCNSYQNQLIGVYYGLAADFKKAINPLLTELAITGGSTRNTSWIDVLSTYAYGSLTVPIDHSVHDAFFSKSMMTPLLPQAAVEAWSDYLVNTARKVTRNWYILMDLHGGAGSAVTSVANNATAYAHHDALLKFELFDRDNSGTYPSTGFSFLNGWVNATMSNMDPDDMGMYINYADTSLTVDQAHHYYWLSNYAKLTQLKTVWDPKGMFNYPQGVVGS</sequence>
<dbReference type="PROSITE" id="PS51387">
    <property type="entry name" value="FAD_PCMH"/>
    <property type="match status" value="1"/>
</dbReference>
<evidence type="ECO:0000256" key="5">
    <source>
        <dbReference type="ARBA" id="ARBA00023002"/>
    </source>
</evidence>
<name>A0AAJ0DHX2_9PEZI</name>
<feature type="chain" id="PRO_5042479842" description="FAD-binding PCMH-type domain-containing protein" evidence="6">
    <location>
        <begin position="19"/>
        <end position="482"/>
    </location>
</feature>
<organism evidence="8 9">
    <name type="scientific">Extremus antarcticus</name>
    <dbReference type="NCBI Taxonomy" id="702011"/>
    <lineage>
        <taxon>Eukaryota</taxon>
        <taxon>Fungi</taxon>
        <taxon>Dikarya</taxon>
        <taxon>Ascomycota</taxon>
        <taxon>Pezizomycotina</taxon>
        <taxon>Dothideomycetes</taxon>
        <taxon>Dothideomycetidae</taxon>
        <taxon>Mycosphaerellales</taxon>
        <taxon>Extremaceae</taxon>
        <taxon>Extremus</taxon>
    </lineage>
</organism>
<proteinExistence type="inferred from homology"/>
<keyword evidence="6" id="KW-0732">Signal</keyword>
<dbReference type="InterPro" id="IPR012951">
    <property type="entry name" value="BBE"/>
</dbReference>
<dbReference type="GO" id="GO:0016491">
    <property type="term" value="F:oxidoreductase activity"/>
    <property type="evidence" value="ECO:0007669"/>
    <property type="project" value="UniProtKB-KW"/>
</dbReference>
<dbReference type="AlphaFoldDB" id="A0AAJ0DHX2"/>
<dbReference type="SUPFAM" id="SSF56176">
    <property type="entry name" value="FAD-binding/transporter-associated domain-like"/>
    <property type="match status" value="1"/>
</dbReference>
<evidence type="ECO:0000256" key="1">
    <source>
        <dbReference type="ARBA" id="ARBA00001974"/>
    </source>
</evidence>
<dbReference type="Gene3D" id="3.40.462.20">
    <property type="match status" value="1"/>
</dbReference>
<dbReference type="GO" id="GO:0071949">
    <property type="term" value="F:FAD binding"/>
    <property type="evidence" value="ECO:0007669"/>
    <property type="project" value="InterPro"/>
</dbReference>
<gene>
    <name evidence="8" type="ORF">LTR09_004980</name>
</gene>
<keyword evidence="9" id="KW-1185">Reference proteome</keyword>
<reference evidence="8" key="1">
    <citation type="submission" date="2023-04" db="EMBL/GenBank/DDBJ databases">
        <title>Black Yeasts Isolated from many extreme environments.</title>
        <authorList>
            <person name="Coleine C."/>
            <person name="Stajich J.E."/>
            <person name="Selbmann L."/>
        </authorList>
    </citation>
    <scope>NUCLEOTIDE SEQUENCE</scope>
    <source>
        <strain evidence="8">CCFEE 5312</strain>
    </source>
</reference>
<accession>A0AAJ0DHX2</accession>
<dbReference type="PANTHER" id="PTHR42973">
    <property type="entry name" value="BINDING OXIDOREDUCTASE, PUTATIVE (AFU_ORTHOLOGUE AFUA_1G17690)-RELATED"/>
    <property type="match status" value="1"/>
</dbReference>
<dbReference type="Proteomes" id="UP001271007">
    <property type="component" value="Unassembled WGS sequence"/>
</dbReference>
<dbReference type="InterPro" id="IPR006094">
    <property type="entry name" value="Oxid_FAD_bind_N"/>
</dbReference>
<evidence type="ECO:0000256" key="3">
    <source>
        <dbReference type="ARBA" id="ARBA00022630"/>
    </source>
</evidence>
<evidence type="ECO:0000313" key="8">
    <source>
        <dbReference type="EMBL" id="KAK3054202.1"/>
    </source>
</evidence>
<evidence type="ECO:0000259" key="7">
    <source>
        <dbReference type="PROSITE" id="PS51387"/>
    </source>
</evidence>
<dbReference type="InterPro" id="IPR016169">
    <property type="entry name" value="FAD-bd_PCMH_sub2"/>
</dbReference>
<comment type="caution">
    <text evidence="8">The sequence shown here is derived from an EMBL/GenBank/DDBJ whole genome shotgun (WGS) entry which is preliminary data.</text>
</comment>
<evidence type="ECO:0000313" key="9">
    <source>
        <dbReference type="Proteomes" id="UP001271007"/>
    </source>
</evidence>
<comment type="similarity">
    <text evidence="2">Belongs to the oxygen-dependent FAD-linked oxidoreductase family.</text>
</comment>
<evidence type="ECO:0000256" key="4">
    <source>
        <dbReference type="ARBA" id="ARBA00022827"/>
    </source>
</evidence>
<dbReference type="InterPro" id="IPR036318">
    <property type="entry name" value="FAD-bd_PCMH-like_sf"/>
</dbReference>
<keyword evidence="3" id="KW-0285">Flavoprotein</keyword>